<name>A0AAD5CYU3_AMBAR</name>
<feature type="region of interest" description="Disordered" evidence="1">
    <location>
        <begin position="350"/>
        <end position="369"/>
    </location>
</feature>
<reference evidence="2" key="1">
    <citation type="submission" date="2022-06" db="EMBL/GenBank/DDBJ databases">
        <title>Uncovering the hologenomic basis of an extraordinary plant invasion.</title>
        <authorList>
            <person name="Bieker V.C."/>
            <person name="Martin M.D."/>
            <person name="Gilbert T."/>
            <person name="Hodgins K."/>
            <person name="Battlay P."/>
            <person name="Petersen B."/>
            <person name="Wilson J."/>
        </authorList>
    </citation>
    <scope>NUCLEOTIDE SEQUENCE</scope>
    <source>
        <strain evidence="2">AA19_3_7</strain>
        <tissue evidence="2">Leaf</tissue>
    </source>
</reference>
<evidence type="ECO:0000313" key="3">
    <source>
        <dbReference type="Proteomes" id="UP001206925"/>
    </source>
</evidence>
<feature type="region of interest" description="Disordered" evidence="1">
    <location>
        <begin position="784"/>
        <end position="836"/>
    </location>
</feature>
<keyword evidence="3" id="KW-1185">Reference proteome</keyword>
<feature type="region of interest" description="Disordered" evidence="1">
    <location>
        <begin position="401"/>
        <end position="431"/>
    </location>
</feature>
<organism evidence="2 3">
    <name type="scientific">Ambrosia artemisiifolia</name>
    <name type="common">Common ragweed</name>
    <dbReference type="NCBI Taxonomy" id="4212"/>
    <lineage>
        <taxon>Eukaryota</taxon>
        <taxon>Viridiplantae</taxon>
        <taxon>Streptophyta</taxon>
        <taxon>Embryophyta</taxon>
        <taxon>Tracheophyta</taxon>
        <taxon>Spermatophyta</taxon>
        <taxon>Magnoliopsida</taxon>
        <taxon>eudicotyledons</taxon>
        <taxon>Gunneridae</taxon>
        <taxon>Pentapetalae</taxon>
        <taxon>asterids</taxon>
        <taxon>campanulids</taxon>
        <taxon>Asterales</taxon>
        <taxon>Asteraceae</taxon>
        <taxon>Asteroideae</taxon>
        <taxon>Heliantheae alliance</taxon>
        <taxon>Heliantheae</taxon>
        <taxon>Ambrosia</taxon>
    </lineage>
</organism>
<proteinExistence type="predicted"/>
<accession>A0AAD5CYU3</accession>
<comment type="caution">
    <text evidence="2">The sequence shown here is derived from an EMBL/GenBank/DDBJ whole genome shotgun (WGS) entry which is preliminary data.</text>
</comment>
<dbReference type="EMBL" id="JAMZMK010006249">
    <property type="protein sequence ID" value="KAI7749940.1"/>
    <property type="molecule type" value="Genomic_DNA"/>
</dbReference>
<sequence length="836" mass="92261">MQFRVSILMEKKKDTSIGSANAYDLRRSDIEIQSRKQATSSLVDPRMAKRIEKHTLPSHSPVRFKLEKKIGSGSLRRSDGGKKMVAVRDLPNIMSTNEKAANSSKQSSEDVGGRKRKTVDAIQFKALFKAKRTRTASDVEGTPPQANTSRNKDLGKELQIKNSVRVQEAPVKGREVFSEGRVFELDQIEHGDRCQTKLLDDESIKSDNHTLHTSSYRHENDLQNQQELDTCHKGEEAFEKAKRERDEQRASLENEYIIDKSFIYVLYRNPSIRSEKLNIIERKFAKRLEEHKRLWEIRLEELKATMPAAVGHVAAENAFSLHGSQHETRVVPSRNPEVAYALPENPIEAQSHDEPVCEGANDIKSTSSRTSEKEMCAASEQIGEVPAQQLDDDIEVDVVEKDDSNHDNSKESTSGSDVSHAVEDHDKTGANGMAPHLDSGGMEMPAGNYHKGNDEDGTVRLEASHVLEDRPETVNNVAPEVEFAEIGTAAGTCDKKNAEDVDTFPHTLDVGDAHNETGPDDVLPHVESAEMAIPVEKVNAEVSIISPDALHTNIDHNDSGGFYSDNPVSAAISLDKTPSAQPVSSPASEYEIQNKSLQLEQLPDNEVQDDEISIGNLQPSAASQLDQIIPDDEPDFPSSTDPMAAKNPSDTLPPNGQLIEPTCEEPVLTVPESGENLEENRAAAAAAAPHEEQQPHLATSVAPTPPVNALNMFDNIPSRVSPQMSNQTHPLQAEVERLYTVKDNVTKRYQEMCEDVTPFGYPVSRAELTQQLPRVSVSPSVRIFHGQSSGNQKPPQPPLPQPQLRPQRPPLQIVHQPAALFSTTPSRLRPPPALLH</sequence>
<feature type="compositionally biased region" description="Polar residues" evidence="1">
    <location>
        <begin position="95"/>
        <end position="106"/>
    </location>
</feature>
<protein>
    <submittedName>
        <fullName evidence="2">Uncharacterized protein</fullName>
    </submittedName>
</protein>
<feature type="region of interest" description="Disordered" evidence="1">
    <location>
        <begin position="628"/>
        <end position="649"/>
    </location>
</feature>
<dbReference type="PANTHER" id="PTHR35116">
    <property type="entry name" value="HELICASE PROTEIN MOM1"/>
    <property type="match status" value="1"/>
</dbReference>
<dbReference type="InterPro" id="IPR039322">
    <property type="entry name" value="MOM1"/>
</dbReference>
<dbReference type="AlphaFoldDB" id="A0AAD5CYU3"/>
<dbReference type="Proteomes" id="UP001206925">
    <property type="component" value="Unassembled WGS sequence"/>
</dbReference>
<feature type="region of interest" description="Disordered" evidence="1">
    <location>
        <begin position="132"/>
        <end position="152"/>
    </location>
</feature>
<dbReference type="PANTHER" id="PTHR35116:SF2">
    <property type="entry name" value="ATP-DEPENDENT HELICASE FAMILY PROTEIN-RELATED"/>
    <property type="match status" value="1"/>
</dbReference>
<dbReference type="GO" id="GO:0031507">
    <property type="term" value="P:heterochromatin formation"/>
    <property type="evidence" value="ECO:0007669"/>
    <property type="project" value="InterPro"/>
</dbReference>
<evidence type="ECO:0000313" key="2">
    <source>
        <dbReference type="EMBL" id="KAI7749940.1"/>
    </source>
</evidence>
<gene>
    <name evidence="2" type="ORF">M8C21_022937</name>
</gene>
<feature type="compositionally biased region" description="Basic and acidic residues" evidence="1">
    <location>
        <begin position="401"/>
        <end position="410"/>
    </location>
</feature>
<feature type="region of interest" description="Disordered" evidence="1">
    <location>
        <begin position="95"/>
        <end position="116"/>
    </location>
</feature>
<evidence type="ECO:0000256" key="1">
    <source>
        <dbReference type="SAM" id="MobiDB-lite"/>
    </source>
</evidence>
<feature type="compositionally biased region" description="Pro residues" evidence="1">
    <location>
        <begin position="794"/>
        <end position="809"/>
    </location>
</feature>